<name>A0ABX9KKU9_9FUSO</name>
<dbReference type="InterPro" id="IPR001608">
    <property type="entry name" value="Ala_racemase_N"/>
</dbReference>
<dbReference type="EMBL" id="QUAJ01000001">
    <property type="protein sequence ID" value="REI43158.1"/>
    <property type="molecule type" value="Genomic_DNA"/>
</dbReference>
<reference evidence="5 6" key="1">
    <citation type="submission" date="2018-08" db="EMBL/GenBank/DDBJ databases">
        <title>Draft genome sequence of Psychrilyobacter sp. strain SD5 isolated from Black Sea water.</title>
        <authorList>
            <person name="Yadav S."/>
            <person name="Villanueva L."/>
            <person name="Damste J.S.S."/>
        </authorList>
    </citation>
    <scope>NUCLEOTIDE SEQUENCE [LARGE SCALE GENOMIC DNA]</scope>
    <source>
        <strain evidence="5 6">SD5</strain>
    </source>
</reference>
<dbReference type="InterPro" id="IPR029066">
    <property type="entry name" value="PLP-binding_barrel"/>
</dbReference>
<sequence length="354" mass="39769">MTEYPRVVVDLDKIRKNVKVLTKKCRESQIDVVGITKVFSGNIEVAKILVEGGVKYLGDSRVENLKKYESLDVPKVMIRLPMSSQIKEVVKHVDISLNSEISTIALLNEEAGKQYRVHRIILMLELGDLREGILPEDVESYMDQISSMQNIKLEGIGVNLTCYGGIIPSFDNLEQLEKIANLIEKKYDLKLNIISGGNSSSLDLLWKKKMPPKINNLRLGEALIFGRGTAYGKNLEGCFYDSVKLEVEIIELKEKESYPVGEIGLNAFGKKPVFIDRGKRKRAILAIGKQDVDQSNLEAMDEKLIILGASSDHLVLDVTDSKREYKVGDIVEFKLDYGSLLQLTTSPYVKKVFN</sequence>
<dbReference type="RefSeq" id="WP_114640878.1">
    <property type="nucleotide sequence ID" value="NZ_JAACIO010000001.1"/>
</dbReference>
<comment type="caution">
    <text evidence="5">The sequence shown here is derived from an EMBL/GenBank/DDBJ whole genome shotgun (WGS) entry which is preliminary data.</text>
</comment>
<gene>
    <name evidence="5" type="ORF">DYH56_00460</name>
</gene>
<dbReference type="PANTHER" id="PTHR30511:SF3">
    <property type="entry name" value="LYSINE RACEMASE"/>
    <property type="match status" value="1"/>
</dbReference>
<dbReference type="Gene3D" id="3.20.20.10">
    <property type="entry name" value="Alanine racemase"/>
    <property type="match status" value="1"/>
</dbReference>
<keyword evidence="6" id="KW-1185">Reference proteome</keyword>
<comment type="cofactor">
    <cofactor evidence="1">
        <name>pyridoxal 5'-phosphate</name>
        <dbReference type="ChEBI" id="CHEBI:597326"/>
    </cofactor>
</comment>
<keyword evidence="3" id="KW-0413">Isomerase</keyword>
<feature type="domain" description="Alanine racemase N-terminal" evidence="4">
    <location>
        <begin position="9"/>
        <end position="225"/>
    </location>
</feature>
<keyword evidence="2" id="KW-0663">Pyridoxal phosphate</keyword>
<protein>
    <submittedName>
        <fullName evidence="5">Alanine/ornithine racemase family PLP-dependent enzyme</fullName>
    </submittedName>
</protein>
<evidence type="ECO:0000256" key="1">
    <source>
        <dbReference type="ARBA" id="ARBA00001933"/>
    </source>
</evidence>
<accession>A0ABX9KKU9</accession>
<dbReference type="NCBIfam" id="NF040742">
    <property type="entry name" value="racem_Orr"/>
    <property type="match status" value="1"/>
</dbReference>
<organism evidence="5 6">
    <name type="scientific">Psychrilyobacter piezotolerans</name>
    <dbReference type="NCBI Taxonomy" id="2293438"/>
    <lineage>
        <taxon>Bacteria</taxon>
        <taxon>Fusobacteriati</taxon>
        <taxon>Fusobacteriota</taxon>
        <taxon>Fusobacteriia</taxon>
        <taxon>Fusobacteriales</taxon>
        <taxon>Fusobacteriaceae</taxon>
        <taxon>Psychrilyobacter</taxon>
    </lineage>
</organism>
<proteinExistence type="predicted"/>
<evidence type="ECO:0000313" key="5">
    <source>
        <dbReference type="EMBL" id="REI43158.1"/>
    </source>
</evidence>
<dbReference type="PANTHER" id="PTHR30511">
    <property type="entry name" value="ALANINE RACEMASE"/>
    <property type="match status" value="1"/>
</dbReference>
<dbReference type="Proteomes" id="UP000263486">
    <property type="component" value="Unassembled WGS sequence"/>
</dbReference>
<dbReference type="Pfam" id="PF01168">
    <property type="entry name" value="Ala_racemase_N"/>
    <property type="match status" value="1"/>
</dbReference>
<evidence type="ECO:0000313" key="6">
    <source>
        <dbReference type="Proteomes" id="UP000263486"/>
    </source>
</evidence>
<evidence type="ECO:0000256" key="2">
    <source>
        <dbReference type="ARBA" id="ARBA00022898"/>
    </source>
</evidence>
<evidence type="ECO:0000259" key="4">
    <source>
        <dbReference type="Pfam" id="PF01168"/>
    </source>
</evidence>
<evidence type="ECO:0000256" key="3">
    <source>
        <dbReference type="ARBA" id="ARBA00023235"/>
    </source>
</evidence>
<dbReference type="SUPFAM" id="SSF51419">
    <property type="entry name" value="PLP-binding barrel"/>
    <property type="match status" value="1"/>
</dbReference>
<dbReference type="InterPro" id="IPR000821">
    <property type="entry name" value="Ala_racemase"/>
</dbReference>
<dbReference type="CDD" id="cd06815">
    <property type="entry name" value="PLPDE_III_AR_like_1"/>
    <property type="match status" value="1"/>
</dbReference>